<dbReference type="GO" id="GO:0046872">
    <property type="term" value="F:metal ion binding"/>
    <property type="evidence" value="ECO:0007669"/>
    <property type="project" value="UniProtKB-KW"/>
</dbReference>
<dbReference type="PANTHER" id="PTHR31302:SF31">
    <property type="entry name" value="PHOSPHODIESTERASE YAEI"/>
    <property type="match status" value="1"/>
</dbReference>
<dbReference type="OrthoDB" id="9780884at2"/>
<keyword evidence="1" id="KW-0479">Metal-binding</keyword>
<evidence type="ECO:0000256" key="3">
    <source>
        <dbReference type="SAM" id="Phobius"/>
    </source>
</evidence>
<proteinExistence type="predicted"/>
<dbReference type="PANTHER" id="PTHR31302">
    <property type="entry name" value="TRANSMEMBRANE PROTEIN WITH METALLOPHOSPHOESTERASE DOMAIN-RELATED"/>
    <property type="match status" value="1"/>
</dbReference>
<name>A0A4R0N0N7_9SPHI</name>
<feature type="transmembrane region" description="Helical" evidence="3">
    <location>
        <begin position="38"/>
        <end position="62"/>
    </location>
</feature>
<dbReference type="EMBL" id="SJSK01000001">
    <property type="protein sequence ID" value="TCC93298.1"/>
    <property type="molecule type" value="Genomic_DNA"/>
</dbReference>
<feature type="domain" description="Calcineurin-like phosphoesterase" evidence="4">
    <location>
        <begin position="172"/>
        <end position="352"/>
    </location>
</feature>
<dbReference type="SUPFAM" id="SSF56300">
    <property type="entry name" value="Metallo-dependent phosphatases"/>
    <property type="match status" value="1"/>
</dbReference>
<sequence>MRLLVLSILSLLILLLDFYCYKAIISVFKKWSPKTKLGFAIIWWSINILLIIGVFAAIFLNLFLTARAIILVAFFLLTVGKIFMLPFLLIDDLRRFFIKLKRHKTPIKTTKQTIGREPISRSSFLVKAGLVSAAVPLSSLSWGIISGAYDYQVKHVKLILPNLPKAFDGIKMGQISDIHSGSFYNKTAVKGGVEMLLKEKPDFIFFTGDLVNNLTNEVKDYQDIFAKVKAPLGVYSSLGNHDYGDYYFGKESSPAKVKNLEDMIKVHQIMGYDLLMNENRRLKVDGEEIGILGIENWGMGRFPKYGKMEQAVKNTGDLPVNLLLSHDPSHWRGEVLEKYPQIDAMFSGHTHGMQFGVRLKEMQWSPVQYIYKEWAGLYQEKHQQLYVNVGYGFLGYPGRVGVLPEITIFELKRA</sequence>
<evidence type="ECO:0000259" key="4">
    <source>
        <dbReference type="Pfam" id="PF00149"/>
    </source>
</evidence>
<protein>
    <submittedName>
        <fullName evidence="5">Metallophosphoesterase</fullName>
    </submittedName>
</protein>
<keyword evidence="6" id="KW-1185">Reference proteome</keyword>
<evidence type="ECO:0000313" key="6">
    <source>
        <dbReference type="Proteomes" id="UP000292884"/>
    </source>
</evidence>
<evidence type="ECO:0000313" key="5">
    <source>
        <dbReference type="EMBL" id="TCC93298.1"/>
    </source>
</evidence>
<reference evidence="5 6" key="1">
    <citation type="submission" date="2019-02" db="EMBL/GenBank/DDBJ databases">
        <title>Pedobacter sp. RP-1-13 sp. nov., isolated from Arctic soil.</title>
        <authorList>
            <person name="Dahal R.H."/>
        </authorList>
    </citation>
    <scope>NUCLEOTIDE SEQUENCE [LARGE SCALE GENOMIC DNA]</scope>
    <source>
        <strain evidence="5 6">RP-1-13</strain>
    </source>
</reference>
<feature type="transmembrane region" description="Helical" evidence="3">
    <location>
        <begin position="69"/>
        <end position="90"/>
    </location>
</feature>
<organism evidence="5 6">
    <name type="scientific">Pedobacter frigiditerrae</name>
    <dbReference type="NCBI Taxonomy" id="2530452"/>
    <lineage>
        <taxon>Bacteria</taxon>
        <taxon>Pseudomonadati</taxon>
        <taxon>Bacteroidota</taxon>
        <taxon>Sphingobacteriia</taxon>
        <taxon>Sphingobacteriales</taxon>
        <taxon>Sphingobacteriaceae</taxon>
        <taxon>Pedobacter</taxon>
    </lineage>
</organism>
<keyword evidence="3" id="KW-0812">Transmembrane</keyword>
<dbReference type="GO" id="GO:0009245">
    <property type="term" value="P:lipid A biosynthetic process"/>
    <property type="evidence" value="ECO:0007669"/>
    <property type="project" value="TreeGrafter"/>
</dbReference>
<dbReference type="GO" id="GO:0008758">
    <property type="term" value="F:UDP-2,3-diacylglucosamine hydrolase activity"/>
    <property type="evidence" value="ECO:0007669"/>
    <property type="project" value="TreeGrafter"/>
</dbReference>
<keyword evidence="2" id="KW-0378">Hydrolase</keyword>
<comment type="caution">
    <text evidence="5">The sequence shown here is derived from an EMBL/GenBank/DDBJ whole genome shotgun (WGS) entry which is preliminary data.</text>
</comment>
<dbReference type="Pfam" id="PF00149">
    <property type="entry name" value="Metallophos"/>
    <property type="match status" value="1"/>
</dbReference>
<gene>
    <name evidence="5" type="ORF">EZ428_00565</name>
</gene>
<accession>A0A4R0N0N7</accession>
<evidence type="ECO:0000256" key="2">
    <source>
        <dbReference type="ARBA" id="ARBA00022801"/>
    </source>
</evidence>
<dbReference type="RefSeq" id="WP_131551167.1">
    <property type="nucleotide sequence ID" value="NZ_SJSK01000001.1"/>
</dbReference>
<dbReference type="InterPro" id="IPR051158">
    <property type="entry name" value="Metallophosphoesterase_sf"/>
</dbReference>
<dbReference type="GO" id="GO:0016020">
    <property type="term" value="C:membrane"/>
    <property type="evidence" value="ECO:0007669"/>
    <property type="project" value="GOC"/>
</dbReference>
<keyword evidence="3" id="KW-0472">Membrane</keyword>
<dbReference type="InterPro" id="IPR029052">
    <property type="entry name" value="Metallo-depent_PP-like"/>
</dbReference>
<dbReference type="Proteomes" id="UP000292884">
    <property type="component" value="Unassembled WGS sequence"/>
</dbReference>
<dbReference type="AlphaFoldDB" id="A0A4R0N0N7"/>
<dbReference type="Gene3D" id="3.60.21.10">
    <property type="match status" value="1"/>
</dbReference>
<keyword evidence="3" id="KW-1133">Transmembrane helix</keyword>
<evidence type="ECO:0000256" key="1">
    <source>
        <dbReference type="ARBA" id="ARBA00022723"/>
    </source>
</evidence>
<dbReference type="InterPro" id="IPR004843">
    <property type="entry name" value="Calcineurin-like_PHP"/>
</dbReference>